<comment type="caution">
    <text evidence="2">The sequence shown here is derived from an EMBL/GenBank/DDBJ whole genome shotgun (WGS) entry which is preliminary data.</text>
</comment>
<dbReference type="HOGENOM" id="CLU_3191277_0_0_1"/>
<evidence type="ECO:0000313" key="3">
    <source>
        <dbReference type="Proteomes" id="UP000015530"/>
    </source>
</evidence>
<feature type="signal peptide" evidence="1">
    <location>
        <begin position="1"/>
        <end position="16"/>
    </location>
</feature>
<dbReference type="EMBL" id="AMYD01001283">
    <property type="protein sequence ID" value="EQB53893.1"/>
    <property type="molecule type" value="Genomic_DNA"/>
</dbReference>
<protein>
    <submittedName>
        <fullName evidence="2">Uncharacterized protein</fullName>
    </submittedName>
</protein>
<gene>
    <name evidence="2" type="ORF">CGLO_06338</name>
</gene>
<dbReference type="AlphaFoldDB" id="T0KMH0"/>
<reference evidence="3" key="1">
    <citation type="journal article" date="2013" name="Mol. Plant Microbe Interact.">
        <title>Global aspects of pacC regulation of pathogenicity genes in Colletotrichum gloeosporioides as revealed by transcriptome analysis.</title>
        <authorList>
            <person name="Alkan N."/>
            <person name="Meng X."/>
            <person name="Friedlander G."/>
            <person name="Reuveni E."/>
            <person name="Sukno S."/>
            <person name="Sherman A."/>
            <person name="Thon M."/>
            <person name="Fluhr R."/>
            <person name="Prusky D."/>
        </authorList>
    </citation>
    <scope>NUCLEOTIDE SEQUENCE [LARGE SCALE GENOMIC DNA]</scope>
    <source>
        <strain evidence="3">Cg-14</strain>
    </source>
</reference>
<accession>T0KMH0</accession>
<feature type="chain" id="PRO_5004566663" evidence="1">
    <location>
        <begin position="17"/>
        <end position="46"/>
    </location>
</feature>
<evidence type="ECO:0000313" key="2">
    <source>
        <dbReference type="EMBL" id="EQB53893.1"/>
    </source>
</evidence>
<name>T0KMH0_COLGC</name>
<dbReference type="Proteomes" id="UP000015530">
    <property type="component" value="Unassembled WGS sequence"/>
</dbReference>
<organism evidence="2 3">
    <name type="scientific">Colletotrichum gloeosporioides (strain Cg-14)</name>
    <name type="common">Anthracnose fungus</name>
    <name type="synonym">Glomerella cingulata</name>
    <dbReference type="NCBI Taxonomy" id="1237896"/>
    <lineage>
        <taxon>Eukaryota</taxon>
        <taxon>Fungi</taxon>
        <taxon>Dikarya</taxon>
        <taxon>Ascomycota</taxon>
        <taxon>Pezizomycotina</taxon>
        <taxon>Sordariomycetes</taxon>
        <taxon>Hypocreomycetidae</taxon>
        <taxon>Glomerellales</taxon>
        <taxon>Glomerellaceae</taxon>
        <taxon>Colletotrichum</taxon>
        <taxon>Colletotrichum gloeosporioides species complex</taxon>
    </lineage>
</organism>
<keyword evidence="1" id="KW-0732">Signal</keyword>
<proteinExistence type="predicted"/>
<evidence type="ECO:0000256" key="1">
    <source>
        <dbReference type="SAM" id="SignalP"/>
    </source>
</evidence>
<sequence length="46" mass="4952">MKYISVLALFVTLALAAPFNQQAEPELEARQGCVPDWSKGPFGGCP</sequence>